<dbReference type="EMBL" id="GECU01007736">
    <property type="protein sequence ID" value="JAS99970.1"/>
    <property type="molecule type" value="Transcribed_RNA"/>
</dbReference>
<proteinExistence type="predicted"/>
<dbReference type="Pfam" id="PF20700">
    <property type="entry name" value="Mutator"/>
    <property type="match status" value="1"/>
</dbReference>
<dbReference type="EMBL" id="GECU01032209">
    <property type="protein sequence ID" value="JAS75497.1"/>
    <property type="molecule type" value="Transcribed_RNA"/>
</dbReference>
<name>A0A1B6I8W1_9HEMI</name>
<reference evidence="3" key="1">
    <citation type="submission" date="2015-11" db="EMBL/GenBank/DDBJ databases">
        <title>De novo transcriptome assembly of four potential Pierce s Disease insect vectors from Arizona vineyards.</title>
        <authorList>
            <person name="Tassone E.E."/>
        </authorList>
    </citation>
    <scope>NUCLEOTIDE SEQUENCE</scope>
</reference>
<protein>
    <recommendedName>
        <fullName evidence="1">Mutator-like transposase domain-containing protein</fullName>
    </recommendedName>
</protein>
<evidence type="ECO:0000259" key="1">
    <source>
        <dbReference type="Pfam" id="PF20700"/>
    </source>
</evidence>
<dbReference type="InterPro" id="IPR049012">
    <property type="entry name" value="Mutator_transp_dom"/>
</dbReference>
<evidence type="ECO:0000313" key="2">
    <source>
        <dbReference type="EMBL" id="JAS75497.1"/>
    </source>
</evidence>
<gene>
    <name evidence="4" type="ORF">g.36065</name>
    <name evidence="3" type="ORF">g.36069</name>
    <name evidence="2" type="ORF">g.36073</name>
</gene>
<evidence type="ECO:0000313" key="3">
    <source>
        <dbReference type="EMBL" id="JAS83352.1"/>
    </source>
</evidence>
<organism evidence="3">
    <name type="scientific">Homalodisca liturata</name>
    <dbReference type="NCBI Taxonomy" id="320908"/>
    <lineage>
        <taxon>Eukaryota</taxon>
        <taxon>Metazoa</taxon>
        <taxon>Ecdysozoa</taxon>
        <taxon>Arthropoda</taxon>
        <taxon>Hexapoda</taxon>
        <taxon>Insecta</taxon>
        <taxon>Pterygota</taxon>
        <taxon>Neoptera</taxon>
        <taxon>Paraneoptera</taxon>
        <taxon>Hemiptera</taxon>
        <taxon>Auchenorrhyncha</taxon>
        <taxon>Membracoidea</taxon>
        <taxon>Cicadellidae</taxon>
        <taxon>Cicadellinae</taxon>
        <taxon>Proconiini</taxon>
        <taxon>Homalodisca</taxon>
    </lineage>
</organism>
<dbReference type="AlphaFoldDB" id="A0A1B6I8W1"/>
<dbReference type="EMBL" id="GECU01024354">
    <property type="protein sequence ID" value="JAS83352.1"/>
    <property type="molecule type" value="Transcribed_RNA"/>
</dbReference>
<evidence type="ECO:0000313" key="4">
    <source>
        <dbReference type="EMBL" id="JAS99970.1"/>
    </source>
</evidence>
<feature type="domain" description="Mutator-like transposase" evidence="1">
    <location>
        <begin position="1"/>
        <end position="97"/>
    </location>
</feature>
<sequence>MNMSPPPSKFLRYTNVLLKSVEKASTDSMTTATHDAVVGNGGNSDICVAVDGTWQKRGHTSKHGVITMTGKMASENGKVWDVLSLSKYCPVCKNEKKIMTIV</sequence>
<accession>A0A1B6I8W1</accession>